<sequence>MNNIETVKGFVVNQLTSKPIAIAAINFKILRNIVKFTSREPQQYDPFNPEKSVNKITEEVNKDYYQRLRNDKRISNIYSFLLKEINNIHNSNSNAIGSFPTAIIISMDINQEAETKEEYLKNTLNIKNDEYIGGFYNRLDGNNLELLIPQKKVSLIVDGQHRLSGMIKLYEDAVSHNIKIGRKSLIEEYPNLSYEKVINSLDQFDLNCTILLGFDKWEQGKVFADVNFNQKPVNKSLYYDIFGSFPDPNKNDIFLAHMLTMHLNNNDKSVIKGFIKMLGSGKGYFSQAFFVEAILEHFTKKGIWGNIPMDFLNNGNEHKILSKFFRAYFAAIKDVFNPYWPTLEEDTSRKYPHILVKTTGMGALIKLINPIYRKLKLETDFKTIEEDALLELLKKELVEAKEKGKVFFSKEGEYAGSGSLGLQSQLYNELGKALGYFK</sequence>
<organism evidence="1 2">
    <name type="scientific">Flavobacterium polysaccharolyticum</name>
    <dbReference type="NCBI Taxonomy" id="3133148"/>
    <lineage>
        <taxon>Bacteria</taxon>
        <taxon>Pseudomonadati</taxon>
        <taxon>Bacteroidota</taxon>
        <taxon>Flavobacteriia</taxon>
        <taxon>Flavobacteriales</taxon>
        <taxon>Flavobacteriaceae</taxon>
        <taxon>Flavobacterium</taxon>
    </lineage>
</organism>
<name>A0ABU9NN13_9FLAO</name>
<evidence type="ECO:0000313" key="2">
    <source>
        <dbReference type="Proteomes" id="UP001468798"/>
    </source>
</evidence>
<dbReference type="Proteomes" id="UP001468798">
    <property type="component" value="Unassembled WGS sequence"/>
</dbReference>
<reference evidence="1 2" key="1">
    <citation type="submission" date="2024-03" db="EMBL/GenBank/DDBJ databases">
        <title>Two novel species of the genus Flavobacterium exhibiting potentially degradation of complex polysaccharides.</title>
        <authorList>
            <person name="Lian X."/>
        </authorList>
    </citation>
    <scope>NUCLEOTIDE SEQUENCE [LARGE SCALE GENOMIC DNA]</scope>
    <source>
        <strain evidence="1 2">N6</strain>
    </source>
</reference>
<keyword evidence="2" id="KW-1185">Reference proteome</keyword>
<dbReference type="EMBL" id="JBCGDP010000008">
    <property type="protein sequence ID" value="MEM0576713.1"/>
    <property type="molecule type" value="Genomic_DNA"/>
</dbReference>
<gene>
    <name evidence="1" type="ORF">WFZ86_09395</name>
</gene>
<proteinExistence type="predicted"/>
<evidence type="ECO:0000313" key="1">
    <source>
        <dbReference type="EMBL" id="MEM0576713.1"/>
    </source>
</evidence>
<protein>
    <submittedName>
        <fullName evidence="1">DGQHR domain-containing protein</fullName>
    </submittedName>
</protein>
<dbReference type="CDD" id="cd16413">
    <property type="entry name" value="DGQHR_domain"/>
    <property type="match status" value="1"/>
</dbReference>
<dbReference type="RefSeq" id="WP_342691702.1">
    <property type="nucleotide sequence ID" value="NZ_JBCGDP010000008.1"/>
</dbReference>
<accession>A0ABU9NN13</accession>
<comment type="caution">
    <text evidence="1">The sequence shown here is derived from an EMBL/GenBank/DDBJ whole genome shotgun (WGS) entry which is preliminary data.</text>
</comment>
<dbReference type="NCBIfam" id="TIGR03187">
    <property type="entry name" value="DGQHR"/>
    <property type="match status" value="1"/>
</dbReference>
<dbReference type="InterPro" id="IPR017601">
    <property type="entry name" value="DGQHR-contain_dom"/>
</dbReference>